<evidence type="ECO:0000256" key="10">
    <source>
        <dbReference type="ARBA" id="ARBA00023136"/>
    </source>
</evidence>
<proteinExistence type="predicted"/>
<feature type="transmembrane region" description="Helical" evidence="11">
    <location>
        <begin position="63"/>
        <end position="84"/>
    </location>
</feature>
<dbReference type="GO" id="GO:0046872">
    <property type="term" value="F:metal ion binding"/>
    <property type="evidence" value="ECO:0007669"/>
    <property type="project" value="UniProtKB-KW"/>
</dbReference>
<dbReference type="Proteomes" id="UP000245119">
    <property type="component" value="Linkage Group LG5"/>
</dbReference>
<evidence type="ECO:0000313" key="13">
    <source>
        <dbReference type="EMBL" id="PVD29666.1"/>
    </source>
</evidence>
<keyword evidence="8 11" id="KW-1133">Transmembrane helix</keyword>
<keyword evidence="5 11" id="KW-0812">Transmembrane</keyword>
<comment type="subcellular location">
    <subcellularLocation>
        <location evidence="2">Membrane</location>
        <topology evidence="2">Multi-pass membrane protein</topology>
    </subcellularLocation>
</comment>
<keyword evidence="14" id="KW-1185">Reference proteome</keyword>
<dbReference type="PANTHER" id="PTHR10106:SF0">
    <property type="entry name" value="LD36721P"/>
    <property type="match status" value="1"/>
</dbReference>
<evidence type="ECO:0000256" key="9">
    <source>
        <dbReference type="ARBA" id="ARBA00023004"/>
    </source>
</evidence>
<dbReference type="FunFam" id="1.20.120.1770:FF:000001">
    <property type="entry name" value="Cytochrome b reductase 1"/>
    <property type="match status" value="1"/>
</dbReference>
<dbReference type="GO" id="GO:0016491">
    <property type="term" value="F:oxidoreductase activity"/>
    <property type="evidence" value="ECO:0007669"/>
    <property type="project" value="InterPro"/>
</dbReference>
<keyword evidence="10 11" id="KW-0472">Membrane</keyword>
<dbReference type="InterPro" id="IPR043205">
    <property type="entry name" value="CYB561/CYBRD1-like"/>
</dbReference>
<feature type="transmembrane region" description="Helical" evidence="11">
    <location>
        <begin position="210"/>
        <end position="230"/>
    </location>
</feature>
<dbReference type="InterPro" id="IPR006593">
    <property type="entry name" value="Cyt_b561/ferric_Rdtase_TM"/>
</dbReference>
<evidence type="ECO:0000256" key="8">
    <source>
        <dbReference type="ARBA" id="ARBA00022989"/>
    </source>
</evidence>
<keyword evidence="6" id="KW-0479">Metal-binding</keyword>
<comment type="cofactor">
    <cofactor evidence="1">
        <name>heme b</name>
        <dbReference type="ChEBI" id="CHEBI:60344"/>
    </cofactor>
</comment>
<comment type="caution">
    <text evidence="13">The sequence shown here is derived from an EMBL/GenBank/DDBJ whole genome shotgun (WGS) entry which is preliminary data.</text>
</comment>
<dbReference type="GO" id="GO:0016020">
    <property type="term" value="C:membrane"/>
    <property type="evidence" value="ECO:0007669"/>
    <property type="project" value="UniProtKB-SubCell"/>
</dbReference>
<keyword evidence="3" id="KW-0813">Transport</keyword>
<evidence type="ECO:0000256" key="6">
    <source>
        <dbReference type="ARBA" id="ARBA00022723"/>
    </source>
</evidence>
<dbReference type="AlphaFoldDB" id="A0A2T7P8D5"/>
<dbReference type="EMBL" id="PZQS01000005">
    <property type="protein sequence ID" value="PVD29666.1"/>
    <property type="molecule type" value="Genomic_DNA"/>
</dbReference>
<feature type="transmembrane region" description="Helical" evidence="11">
    <location>
        <begin position="96"/>
        <end position="117"/>
    </location>
</feature>
<name>A0A2T7P8D5_POMCA</name>
<evidence type="ECO:0000313" key="14">
    <source>
        <dbReference type="Proteomes" id="UP000245119"/>
    </source>
</evidence>
<protein>
    <recommendedName>
        <fullName evidence="12">Cytochrome b561 domain-containing protein</fullName>
    </recommendedName>
</protein>
<dbReference type="OrthoDB" id="907479at2759"/>
<dbReference type="Pfam" id="PF03188">
    <property type="entry name" value="Cytochrom_B561"/>
    <property type="match status" value="1"/>
</dbReference>
<sequence>MLTFRGKMYFDGEANPADLRYFTWLVLLAQLFGVMAVVLVAVWMGHFQNGFAWQSNPELEFNYHPLFMVIGMIFLYADGILAYRVFRNDRKIYIKVLHACMHAAALIFSAVGLKAVFDSHNLLGVANLYTLHSWVGLFTVVAFGLQWILGFTSYLIPVVGMAAKRFYMPYHRFWGSTLLALAGATALMGITEKAAWKLPDEWKARTTQAYIINFLGIFIIAFIVLVIYLVTKPDYRRVPAPEEDHIQLAE</sequence>
<feature type="transmembrane region" description="Helical" evidence="11">
    <location>
        <begin position="21"/>
        <end position="43"/>
    </location>
</feature>
<evidence type="ECO:0000256" key="11">
    <source>
        <dbReference type="SAM" id="Phobius"/>
    </source>
</evidence>
<keyword evidence="9" id="KW-0408">Iron</keyword>
<organism evidence="13 14">
    <name type="scientific">Pomacea canaliculata</name>
    <name type="common">Golden apple snail</name>
    <dbReference type="NCBI Taxonomy" id="400727"/>
    <lineage>
        <taxon>Eukaryota</taxon>
        <taxon>Metazoa</taxon>
        <taxon>Spiralia</taxon>
        <taxon>Lophotrochozoa</taxon>
        <taxon>Mollusca</taxon>
        <taxon>Gastropoda</taxon>
        <taxon>Caenogastropoda</taxon>
        <taxon>Architaenioglossa</taxon>
        <taxon>Ampullarioidea</taxon>
        <taxon>Ampullariidae</taxon>
        <taxon>Pomacea</taxon>
    </lineage>
</organism>
<gene>
    <name evidence="13" type="ORF">C0Q70_08921</name>
</gene>
<reference evidence="13 14" key="1">
    <citation type="submission" date="2018-04" db="EMBL/GenBank/DDBJ databases">
        <title>The genome of golden apple snail Pomacea canaliculata provides insight into stress tolerance and invasive adaptation.</title>
        <authorList>
            <person name="Liu C."/>
            <person name="Liu B."/>
            <person name="Ren Y."/>
            <person name="Zhang Y."/>
            <person name="Wang H."/>
            <person name="Li S."/>
            <person name="Jiang F."/>
            <person name="Yin L."/>
            <person name="Zhang G."/>
            <person name="Qian W."/>
            <person name="Fan W."/>
        </authorList>
    </citation>
    <scope>NUCLEOTIDE SEQUENCE [LARGE SCALE GENOMIC DNA]</scope>
    <source>
        <strain evidence="13">SZHN2017</strain>
        <tissue evidence="13">Muscle</tissue>
    </source>
</reference>
<evidence type="ECO:0000256" key="2">
    <source>
        <dbReference type="ARBA" id="ARBA00004141"/>
    </source>
</evidence>
<keyword evidence="7" id="KW-0249">Electron transport</keyword>
<evidence type="ECO:0000256" key="5">
    <source>
        <dbReference type="ARBA" id="ARBA00022692"/>
    </source>
</evidence>
<evidence type="ECO:0000259" key="12">
    <source>
        <dbReference type="PROSITE" id="PS50939"/>
    </source>
</evidence>
<evidence type="ECO:0000256" key="7">
    <source>
        <dbReference type="ARBA" id="ARBA00022982"/>
    </source>
</evidence>
<dbReference type="PANTHER" id="PTHR10106">
    <property type="entry name" value="CYTOCHROME B561-RELATED"/>
    <property type="match status" value="1"/>
</dbReference>
<feature type="domain" description="Cytochrome b561" evidence="12">
    <location>
        <begin position="28"/>
        <end position="231"/>
    </location>
</feature>
<keyword evidence="4" id="KW-0349">Heme</keyword>
<evidence type="ECO:0000256" key="3">
    <source>
        <dbReference type="ARBA" id="ARBA00022448"/>
    </source>
</evidence>
<feature type="transmembrane region" description="Helical" evidence="11">
    <location>
        <begin position="137"/>
        <end position="161"/>
    </location>
</feature>
<evidence type="ECO:0000256" key="4">
    <source>
        <dbReference type="ARBA" id="ARBA00022617"/>
    </source>
</evidence>
<evidence type="ECO:0000256" key="1">
    <source>
        <dbReference type="ARBA" id="ARBA00001970"/>
    </source>
</evidence>
<dbReference type="PROSITE" id="PS50939">
    <property type="entry name" value="CYTOCHROME_B561"/>
    <property type="match status" value="1"/>
</dbReference>
<accession>A0A2T7P8D5</accession>
<dbReference type="Gene3D" id="1.20.120.1770">
    <property type="match status" value="1"/>
</dbReference>
<feature type="transmembrane region" description="Helical" evidence="11">
    <location>
        <begin position="173"/>
        <end position="190"/>
    </location>
</feature>
<dbReference type="SMART" id="SM00665">
    <property type="entry name" value="B561"/>
    <property type="match status" value="1"/>
</dbReference>
<dbReference type="STRING" id="400727.A0A2T7P8D5"/>